<evidence type="ECO:0000313" key="3">
    <source>
        <dbReference type="Proteomes" id="UP000510686"/>
    </source>
</evidence>
<reference evidence="2 3" key="1">
    <citation type="submission" date="2020-07" db="EMBL/GenBank/DDBJ databases">
        <title>Telomere length de novo assembly of all 7 chromosomes of the fungus, Metarhizium brunneum, using a novel assembly pipeline.</title>
        <authorList>
            <person name="Saud z."/>
            <person name="Kortsinoglou A."/>
            <person name="Kouvelis V.N."/>
            <person name="Butt T.M."/>
        </authorList>
    </citation>
    <scope>NUCLEOTIDE SEQUENCE [LARGE SCALE GENOMIC DNA]</scope>
    <source>
        <strain evidence="2 3">4556</strain>
    </source>
</reference>
<evidence type="ECO:0000313" key="2">
    <source>
        <dbReference type="EMBL" id="QLI71023.1"/>
    </source>
</evidence>
<name>A0A7D5Z483_9HYPO</name>
<dbReference type="KEGG" id="mbrn:90968041"/>
<gene>
    <name evidence="2" type="ORF">G6M90_00g080370</name>
</gene>
<protein>
    <submittedName>
        <fullName evidence="2">Uncharacterized protein</fullName>
    </submittedName>
</protein>
<dbReference type="GeneID" id="90968041"/>
<dbReference type="EMBL" id="CP058935">
    <property type="protein sequence ID" value="QLI71023.1"/>
    <property type="molecule type" value="Genomic_DNA"/>
</dbReference>
<proteinExistence type="predicted"/>
<sequence length="88" mass="10184">MDCSIQIDSFDDDTDDISSAPPPSDPSNNSTSSAHDPSGFPDYQTWTTERFKRFPNFIICHDPSREQTWWWKYGFSMKDHGTEPHKIV</sequence>
<keyword evidence="3" id="KW-1185">Reference proteome</keyword>
<accession>A0A7D5Z483</accession>
<organism evidence="2 3">
    <name type="scientific">Metarhizium brunneum</name>
    <dbReference type="NCBI Taxonomy" id="500148"/>
    <lineage>
        <taxon>Eukaryota</taxon>
        <taxon>Fungi</taxon>
        <taxon>Dikarya</taxon>
        <taxon>Ascomycota</taxon>
        <taxon>Pezizomycotina</taxon>
        <taxon>Sordariomycetes</taxon>
        <taxon>Hypocreomycetidae</taxon>
        <taxon>Hypocreales</taxon>
        <taxon>Clavicipitaceae</taxon>
        <taxon>Metarhizium</taxon>
    </lineage>
</organism>
<dbReference type="Proteomes" id="UP000510686">
    <property type="component" value="Chromosome 4"/>
</dbReference>
<feature type="region of interest" description="Disordered" evidence="1">
    <location>
        <begin position="1"/>
        <end position="43"/>
    </location>
</feature>
<dbReference type="RefSeq" id="XP_065987149.1">
    <property type="nucleotide sequence ID" value="XM_066131156.1"/>
</dbReference>
<dbReference type="OrthoDB" id="4987009at2759"/>
<evidence type="ECO:0000256" key="1">
    <source>
        <dbReference type="SAM" id="MobiDB-lite"/>
    </source>
</evidence>
<dbReference type="AlphaFoldDB" id="A0A7D5Z483"/>